<dbReference type="EMBL" id="LCJR01000007">
    <property type="protein sequence ID" value="KKT82380.1"/>
    <property type="molecule type" value="Genomic_DNA"/>
</dbReference>
<evidence type="ECO:0000313" key="3">
    <source>
        <dbReference type="Proteomes" id="UP000034032"/>
    </source>
</evidence>
<dbReference type="SUPFAM" id="SSF49265">
    <property type="entry name" value="Fibronectin type III"/>
    <property type="match status" value="1"/>
</dbReference>
<keyword evidence="1" id="KW-0732">Signal</keyword>
<feature type="signal peptide" evidence="1">
    <location>
        <begin position="1"/>
        <end position="22"/>
    </location>
</feature>
<accession>A0A0G1KFT1</accession>
<dbReference type="AlphaFoldDB" id="A0A0G1KFT1"/>
<organism evidence="2 3">
    <name type="scientific">Candidatus Yanofskybacteria bacterium GW2011_GWA2_44_9</name>
    <dbReference type="NCBI Taxonomy" id="1619025"/>
    <lineage>
        <taxon>Bacteria</taxon>
        <taxon>Candidatus Yanofskyibacteriota</taxon>
    </lineage>
</organism>
<name>A0A0G1KFT1_9BACT</name>
<dbReference type="Gene3D" id="2.60.40.10">
    <property type="entry name" value="Immunoglobulins"/>
    <property type="match status" value="1"/>
</dbReference>
<evidence type="ECO:0008006" key="4">
    <source>
        <dbReference type="Google" id="ProtNLM"/>
    </source>
</evidence>
<evidence type="ECO:0000256" key="1">
    <source>
        <dbReference type="SAM" id="SignalP"/>
    </source>
</evidence>
<dbReference type="InterPro" id="IPR036116">
    <property type="entry name" value="FN3_sf"/>
</dbReference>
<evidence type="ECO:0000313" key="2">
    <source>
        <dbReference type="EMBL" id="KKT82380.1"/>
    </source>
</evidence>
<gene>
    <name evidence="2" type="ORF">UW79_C0007G0002</name>
</gene>
<sequence length="802" mass="87496">MKKYLIFIFALVVLFSSKSSLATKPSDFGLKEGDLISAIFSDDPDVYIINEQGYKRLFLNPEIFKFYTHLGGFANIKLVTPEIRDSFPTSGFFRNCEDNDQKVFGTSVEGEDAGRLHWINKSGDQAVQEDPDFFKKVFCINRKEFNWYPRGNEFKELREVPQYHRTEEAENYVICHHPIDDPKNSQTIRVAPESLDAHFQHGDTKGACPTYSLPIPQEVPATTPTPSPYVELCYNCPSPVTLSPSNVCRTFSYYGEDLYIQDAFLNLLRDKGVKITGATSGLAWSTRLSGTLGDTKEVVGFISPDRSEADLGISDNETLIIELTNEFAQAVEIGLTVMPSATSNNVPATVSITAFDQTGRIVVGISPTFTGVTDNKLTPATYVLKSSTSEISKVIIQTSQYPSGGVWLQSVGATNACTTISTPLPSYTPTPTPTYSPTPTPTSSATYVYDLAVVDVIPNPAIPEANKDFTVDVVFKNVGQKPITNPTAGLNIYDPNGKIIYSPAAGYIGIVNPGATIVVKFYSDMFLPRSTETTLNYPAGIYKMVGNINYLGTVDGINYSKDPYPTNDTYTKTLEIKSTLTSTPTPTPTPTPTLTVQSPVIVISPNGGECMAGIMPINWASPLGTEVKWWDLRYSVDNGSSYWYVMWLHSYSARSYNWATYDVIKKSDINSSQALIKVRACGGTFPTCTDLGTDISDNIFSINTTCPGGVAPVAPTNLTATPKTYSNGTLAITLSWTDNSSNELGFAAYKRIKGASQWDVPSISTGTGMEYQGLQAGTTYENTLKDGGVLFTTTVQVRGGKV</sequence>
<feature type="chain" id="PRO_5002538122" description="Fibronectin type-III domain-containing protein" evidence="1">
    <location>
        <begin position="23"/>
        <end position="802"/>
    </location>
</feature>
<proteinExistence type="predicted"/>
<reference evidence="2 3" key="1">
    <citation type="journal article" date="2015" name="Nature">
        <title>rRNA introns, odd ribosomes, and small enigmatic genomes across a large radiation of phyla.</title>
        <authorList>
            <person name="Brown C.T."/>
            <person name="Hug L.A."/>
            <person name="Thomas B.C."/>
            <person name="Sharon I."/>
            <person name="Castelle C.J."/>
            <person name="Singh A."/>
            <person name="Wilkins M.J."/>
            <person name="Williams K.H."/>
            <person name="Banfield J.F."/>
        </authorList>
    </citation>
    <scope>NUCLEOTIDE SEQUENCE [LARGE SCALE GENOMIC DNA]</scope>
</reference>
<protein>
    <recommendedName>
        <fullName evidence="4">Fibronectin type-III domain-containing protein</fullName>
    </recommendedName>
</protein>
<dbReference type="InterPro" id="IPR013783">
    <property type="entry name" value="Ig-like_fold"/>
</dbReference>
<dbReference type="Proteomes" id="UP000034032">
    <property type="component" value="Unassembled WGS sequence"/>
</dbReference>
<comment type="caution">
    <text evidence="2">The sequence shown here is derived from an EMBL/GenBank/DDBJ whole genome shotgun (WGS) entry which is preliminary data.</text>
</comment>